<accession>A0A915J7Y4</accession>
<dbReference type="Proteomes" id="UP000887565">
    <property type="component" value="Unplaced"/>
</dbReference>
<proteinExistence type="predicted"/>
<keyword evidence="2" id="KW-1185">Reference proteome</keyword>
<reference evidence="3" key="1">
    <citation type="submission" date="2022-11" db="UniProtKB">
        <authorList>
            <consortium name="WormBaseParasite"/>
        </authorList>
    </citation>
    <scope>IDENTIFICATION</scope>
</reference>
<name>A0A915J7Y4_ROMCU</name>
<evidence type="ECO:0000313" key="3">
    <source>
        <dbReference type="WBParaSite" id="nRc.2.0.1.t22579-RA"/>
    </source>
</evidence>
<sequence>MEYKVYFIVCTIMILCTRNVAPLPVEDAELDIVPLHDSSEKVIRKRNSFYCGSTSCKTDSNCSNGQKCIFNACCDEY</sequence>
<feature type="chain" id="PRO_5036927403" evidence="1">
    <location>
        <begin position="23"/>
        <end position="77"/>
    </location>
</feature>
<organism evidence="2 3">
    <name type="scientific">Romanomermis culicivorax</name>
    <name type="common">Nematode worm</name>
    <dbReference type="NCBI Taxonomy" id="13658"/>
    <lineage>
        <taxon>Eukaryota</taxon>
        <taxon>Metazoa</taxon>
        <taxon>Ecdysozoa</taxon>
        <taxon>Nematoda</taxon>
        <taxon>Enoplea</taxon>
        <taxon>Dorylaimia</taxon>
        <taxon>Mermithida</taxon>
        <taxon>Mermithoidea</taxon>
        <taxon>Mermithidae</taxon>
        <taxon>Romanomermis</taxon>
    </lineage>
</organism>
<feature type="signal peptide" evidence="1">
    <location>
        <begin position="1"/>
        <end position="22"/>
    </location>
</feature>
<dbReference type="WBParaSite" id="nRc.2.0.1.t22579-RA">
    <property type="protein sequence ID" value="nRc.2.0.1.t22579-RA"/>
    <property type="gene ID" value="nRc.2.0.1.g22579"/>
</dbReference>
<evidence type="ECO:0000256" key="1">
    <source>
        <dbReference type="SAM" id="SignalP"/>
    </source>
</evidence>
<dbReference type="AlphaFoldDB" id="A0A915J7Y4"/>
<keyword evidence="1" id="KW-0732">Signal</keyword>
<protein>
    <submittedName>
        <fullName evidence="3">Uncharacterized protein</fullName>
    </submittedName>
</protein>
<evidence type="ECO:0000313" key="2">
    <source>
        <dbReference type="Proteomes" id="UP000887565"/>
    </source>
</evidence>